<evidence type="ECO:0000256" key="2">
    <source>
        <dbReference type="ARBA" id="ARBA00022737"/>
    </source>
</evidence>
<keyword evidence="2" id="KW-0677">Repeat</keyword>
<dbReference type="GO" id="GO:0008270">
    <property type="term" value="F:zinc ion binding"/>
    <property type="evidence" value="ECO:0007669"/>
    <property type="project" value="UniProtKB-KW"/>
</dbReference>
<comment type="caution">
    <text evidence="9">The sequence shown here is derived from an EMBL/GenBank/DDBJ whole genome shotgun (WGS) entry which is preliminary data.</text>
</comment>
<dbReference type="PROSITE" id="PS50157">
    <property type="entry name" value="ZINC_FINGER_C2H2_2"/>
    <property type="match status" value="2"/>
</dbReference>
<protein>
    <recommendedName>
        <fullName evidence="8">C2H2-type domain-containing protein</fullName>
    </recommendedName>
</protein>
<reference evidence="9 10" key="1">
    <citation type="submission" date="2020-08" db="EMBL/GenBank/DDBJ databases">
        <authorList>
            <person name="Hejnol A."/>
        </authorList>
    </citation>
    <scope>NUCLEOTIDE SEQUENCE [LARGE SCALE GENOMIC DNA]</scope>
</reference>
<accession>A0A7I8WCR6</accession>
<dbReference type="FunFam" id="3.30.160.60:FF:000739">
    <property type="entry name" value="Zgc:171418 protein"/>
    <property type="match status" value="1"/>
</dbReference>
<dbReference type="Pfam" id="PF00096">
    <property type="entry name" value="zf-C2H2"/>
    <property type="match status" value="1"/>
</dbReference>
<dbReference type="OrthoDB" id="6077919at2759"/>
<evidence type="ECO:0000256" key="6">
    <source>
        <dbReference type="PROSITE-ProRule" id="PRU00042"/>
    </source>
</evidence>
<keyword evidence="1" id="KW-0479">Metal-binding</keyword>
<dbReference type="Proteomes" id="UP000549394">
    <property type="component" value="Unassembled WGS sequence"/>
</dbReference>
<dbReference type="AlphaFoldDB" id="A0A7I8WCR6"/>
<dbReference type="InterPro" id="IPR013087">
    <property type="entry name" value="Znf_C2H2_type"/>
</dbReference>
<dbReference type="PROSITE" id="PS00028">
    <property type="entry name" value="ZINC_FINGER_C2H2_1"/>
    <property type="match status" value="2"/>
</dbReference>
<dbReference type="SUPFAM" id="SSF57667">
    <property type="entry name" value="beta-beta-alpha zinc fingers"/>
    <property type="match status" value="1"/>
</dbReference>
<feature type="domain" description="C2H2-type" evidence="8">
    <location>
        <begin position="265"/>
        <end position="292"/>
    </location>
</feature>
<dbReference type="SMART" id="SM00355">
    <property type="entry name" value="ZnF_C2H2"/>
    <property type="match status" value="3"/>
</dbReference>
<dbReference type="EMBL" id="CAJFCJ010000030">
    <property type="protein sequence ID" value="CAD5125968.1"/>
    <property type="molecule type" value="Genomic_DNA"/>
</dbReference>
<keyword evidence="5" id="KW-0539">Nucleus</keyword>
<dbReference type="GO" id="GO:0031519">
    <property type="term" value="C:PcG protein complex"/>
    <property type="evidence" value="ECO:0007669"/>
    <property type="project" value="TreeGrafter"/>
</dbReference>
<evidence type="ECO:0000313" key="10">
    <source>
        <dbReference type="Proteomes" id="UP000549394"/>
    </source>
</evidence>
<evidence type="ECO:0000256" key="7">
    <source>
        <dbReference type="SAM" id="MobiDB-lite"/>
    </source>
</evidence>
<dbReference type="GO" id="GO:0000785">
    <property type="term" value="C:chromatin"/>
    <property type="evidence" value="ECO:0007669"/>
    <property type="project" value="TreeGrafter"/>
</dbReference>
<dbReference type="Gene3D" id="3.30.160.60">
    <property type="entry name" value="Classic Zinc Finger"/>
    <property type="match status" value="2"/>
</dbReference>
<dbReference type="GO" id="GO:0000978">
    <property type="term" value="F:RNA polymerase II cis-regulatory region sequence-specific DNA binding"/>
    <property type="evidence" value="ECO:0007669"/>
    <property type="project" value="TreeGrafter"/>
</dbReference>
<evidence type="ECO:0000256" key="5">
    <source>
        <dbReference type="ARBA" id="ARBA00023242"/>
    </source>
</evidence>
<dbReference type="InterPro" id="IPR036236">
    <property type="entry name" value="Znf_C2H2_sf"/>
</dbReference>
<keyword evidence="10" id="KW-1185">Reference proteome</keyword>
<evidence type="ECO:0000259" key="8">
    <source>
        <dbReference type="PROSITE" id="PS50157"/>
    </source>
</evidence>
<feature type="region of interest" description="Disordered" evidence="7">
    <location>
        <begin position="81"/>
        <end position="150"/>
    </location>
</feature>
<dbReference type="PANTHER" id="PTHR14003">
    <property type="entry name" value="TRANSCRIPTIONAL REPRESSOR PROTEIN YY"/>
    <property type="match status" value="1"/>
</dbReference>
<name>A0A7I8WCR6_9ANNE</name>
<keyword evidence="4" id="KW-0862">Zinc</keyword>
<evidence type="ECO:0000256" key="4">
    <source>
        <dbReference type="ARBA" id="ARBA00022833"/>
    </source>
</evidence>
<evidence type="ECO:0000256" key="3">
    <source>
        <dbReference type="ARBA" id="ARBA00022771"/>
    </source>
</evidence>
<dbReference type="GO" id="GO:0005667">
    <property type="term" value="C:transcription regulator complex"/>
    <property type="evidence" value="ECO:0007669"/>
    <property type="project" value="TreeGrafter"/>
</dbReference>
<evidence type="ECO:0000313" key="9">
    <source>
        <dbReference type="EMBL" id="CAD5125968.1"/>
    </source>
</evidence>
<dbReference type="PANTHER" id="PTHR14003:SF23">
    <property type="entry name" value="ZINC FINGER PROTEIN 143"/>
    <property type="match status" value="1"/>
</dbReference>
<organism evidence="9 10">
    <name type="scientific">Dimorphilus gyrociliatus</name>
    <dbReference type="NCBI Taxonomy" id="2664684"/>
    <lineage>
        <taxon>Eukaryota</taxon>
        <taxon>Metazoa</taxon>
        <taxon>Spiralia</taxon>
        <taxon>Lophotrochozoa</taxon>
        <taxon>Annelida</taxon>
        <taxon>Polychaeta</taxon>
        <taxon>Polychaeta incertae sedis</taxon>
        <taxon>Dinophilidae</taxon>
        <taxon>Dimorphilus</taxon>
    </lineage>
</organism>
<feature type="domain" description="C2H2-type" evidence="8">
    <location>
        <begin position="293"/>
        <end position="320"/>
    </location>
</feature>
<gene>
    <name evidence="9" type="ORF">DGYR_LOCUS13260</name>
</gene>
<keyword evidence="3 6" id="KW-0863">Zinc-finger</keyword>
<sequence>MNSTTTKSLQHSVLQLFNERIAYSEKLQIIGVICVTADGCDDKELVIKLNNTLKRVTEDGGGGGGEQGYLVKGEIDVEVADTQDDDGIQRSGSSRRKSRVQYRVPPQHNDFTSDNEEGDSSTSVSLMRPCSSPEETEIQPSPNPMPNGHAELPTSLNDFQTFIGGWPSLTLPNPITPKPEGTEKKRGIESDYLIDKLQGSVGDGRRRRRRLPDDQLTAEEIAEYMGLTTTNPNAGNGPFRCKFCATEAQDLTKYLSHTLSIHHAYICHECGKNFTTKSSLLRHRPIHTGMRRYSCRICSKTFYRKDKCKAHIKRHLGLEGPAPTMEHSVA</sequence>
<proteinExistence type="predicted"/>
<dbReference type="GO" id="GO:0000981">
    <property type="term" value="F:DNA-binding transcription factor activity, RNA polymerase II-specific"/>
    <property type="evidence" value="ECO:0007669"/>
    <property type="project" value="TreeGrafter"/>
</dbReference>
<evidence type="ECO:0000256" key="1">
    <source>
        <dbReference type="ARBA" id="ARBA00022723"/>
    </source>
</evidence>